<organism evidence="4 5">
    <name type="scientific">Waddlia chondrophila (strain ATCC VR-1470 / WSU 86-1044)</name>
    <dbReference type="NCBI Taxonomy" id="716544"/>
    <lineage>
        <taxon>Bacteria</taxon>
        <taxon>Pseudomonadati</taxon>
        <taxon>Chlamydiota</taxon>
        <taxon>Chlamydiia</taxon>
        <taxon>Parachlamydiales</taxon>
        <taxon>Waddliaceae</taxon>
        <taxon>Waddlia</taxon>
    </lineage>
</organism>
<sequence>MKLRRILCTSFLLAAPLMADIHMLELNDGNRFLVSIAEEEISLSNGWKTFSVLPDALLDVHFDGGLYGTVCDRDGNKSELDFSFINGNHLKVKVLRSSQTFDIPWSEVSAIRKQEAATDEVKEDEEKISYLQHSLEGKYREISEALKNQKEVQQDLLSKMTSLEKEKEALESELAELKHFHSENEEQLSAQVEMLLSEMGSAKMHIENLSGELLLAQSRTDKKEVELQQLQQSLVEAKADAFEAEKLLSGLTSQLEIFVAKHELLANDQAELGSLIRTLKRELDLKEGEIVAFNEKVFELERENKAVQEMLSKSQNELEEKSIQIDGLIQTQENDDAIKKAFQEENAILSDALTRVEVEAGEAFGKVIELKDQLAKAEKKSEDFKKKMDQFFPEYDREKERGQQLQAQLAQLESALRIVEAKENRLTQENQQLLREKENLSRLLEKEQSRLKELRDLASRFSQSLQPQKSTSEGLEKSQLELGADPLIKQHYLPEKLISFKGIHIVAAGENLNNISMKYFNTPHRWSDIYEANQDVITDMNRLQVGTPLVIPNLRN</sequence>
<feature type="coiled-coil region" evidence="1">
    <location>
        <begin position="220"/>
        <end position="247"/>
    </location>
</feature>
<protein>
    <submittedName>
        <fullName evidence="4">Putative Small-conductance mechanosensitive channel</fullName>
    </submittedName>
</protein>
<evidence type="ECO:0000313" key="5">
    <source>
        <dbReference type="Proteomes" id="UP000001505"/>
    </source>
</evidence>
<keyword evidence="2" id="KW-0732">Signal</keyword>
<feature type="coiled-coil region" evidence="1">
    <location>
        <begin position="276"/>
        <end position="331"/>
    </location>
</feature>
<feature type="signal peptide" evidence="2">
    <location>
        <begin position="1"/>
        <end position="19"/>
    </location>
</feature>
<evidence type="ECO:0000256" key="2">
    <source>
        <dbReference type="SAM" id="SignalP"/>
    </source>
</evidence>
<dbReference type="InterPro" id="IPR036779">
    <property type="entry name" value="LysM_dom_sf"/>
</dbReference>
<keyword evidence="5" id="KW-1185">Reference proteome</keyword>
<dbReference type="eggNOG" id="COG1196">
    <property type="taxonomic scope" value="Bacteria"/>
</dbReference>
<dbReference type="SMART" id="SM00257">
    <property type="entry name" value="LysM"/>
    <property type="match status" value="1"/>
</dbReference>
<evidence type="ECO:0000313" key="4">
    <source>
        <dbReference type="EMBL" id="ADI38642.1"/>
    </source>
</evidence>
<name>D6YWY1_WADCW</name>
<dbReference type="HOGENOM" id="CLU_489960_0_0_0"/>
<dbReference type="Proteomes" id="UP000001505">
    <property type="component" value="Chromosome"/>
</dbReference>
<accession>D6YWY1</accession>
<dbReference type="Gene3D" id="3.10.350.10">
    <property type="entry name" value="LysM domain"/>
    <property type="match status" value="1"/>
</dbReference>
<evidence type="ECO:0000256" key="1">
    <source>
        <dbReference type="SAM" id="Coils"/>
    </source>
</evidence>
<dbReference type="AlphaFoldDB" id="D6YWY1"/>
<dbReference type="PROSITE" id="PS51782">
    <property type="entry name" value="LYSM"/>
    <property type="match status" value="1"/>
</dbReference>
<feature type="coiled-coil region" evidence="1">
    <location>
        <begin position="146"/>
        <end position="187"/>
    </location>
</feature>
<keyword evidence="1" id="KW-0175">Coiled coil</keyword>
<reference evidence="4 5" key="1">
    <citation type="journal article" date="2010" name="PLoS ONE">
        <title>The Waddlia genome: a window into chlamydial biology.</title>
        <authorList>
            <person name="Bertelli C."/>
            <person name="Collyn F."/>
            <person name="Croxatto A."/>
            <person name="Ruckert C."/>
            <person name="Polkinghorne A."/>
            <person name="Kebbi-Beghdadi C."/>
            <person name="Goesmann A."/>
            <person name="Vaughan L."/>
            <person name="Greub G."/>
        </authorList>
    </citation>
    <scope>NUCLEOTIDE SEQUENCE [LARGE SCALE GENOMIC DNA]</scope>
    <source>
        <strain evidence="5">ATCC VR-1470 / WSU 86-1044</strain>
    </source>
</reference>
<feature type="coiled-coil region" evidence="1">
    <location>
        <begin position="367"/>
        <end position="464"/>
    </location>
</feature>
<feature type="domain" description="LysM" evidence="3">
    <location>
        <begin position="502"/>
        <end position="551"/>
    </location>
</feature>
<feature type="chain" id="PRO_5003091187" evidence="2">
    <location>
        <begin position="20"/>
        <end position="556"/>
    </location>
</feature>
<dbReference type="EMBL" id="CP001928">
    <property type="protein sequence ID" value="ADI38642.1"/>
    <property type="molecule type" value="Genomic_DNA"/>
</dbReference>
<evidence type="ECO:0000259" key="3">
    <source>
        <dbReference type="PROSITE" id="PS51782"/>
    </source>
</evidence>
<gene>
    <name evidence="4" type="ordered locus">wcw_1290</name>
</gene>
<dbReference type="KEGG" id="wch:wcw_1290"/>
<dbReference type="STRING" id="716544.wcw_1290"/>
<dbReference type="eggNOG" id="COG1652">
    <property type="taxonomic scope" value="Bacteria"/>
</dbReference>
<proteinExistence type="predicted"/>
<dbReference type="InterPro" id="IPR018392">
    <property type="entry name" value="LysM"/>
</dbReference>